<organism evidence="2 4">
    <name type="scientific">Anaerobacillus isosaccharinicus</name>
    <dbReference type="NCBI Taxonomy" id="1532552"/>
    <lineage>
        <taxon>Bacteria</taxon>
        <taxon>Bacillati</taxon>
        <taxon>Bacillota</taxon>
        <taxon>Bacilli</taxon>
        <taxon>Bacillales</taxon>
        <taxon>Bacillaceae</taxon>
        <taxon>Anaerobacillus</taxon>
    </lineage>
</organism>
<dbReference type="EMBL" id="CP063356">
    <property type="protein sequence ID" value="QOY34083.1"/>
    <property type="molecule type" value="Genomic_DNA"/>
</dbReference>
<dbReference type="Proteomes" id="UP000180175">
    <property type="component" value="Chromosome"/>
</dbReference>
<dbReference type="EMBL" id="LQXD01000140">
    <property type="protein sequence ID" value="OIJ11155.1"/>
    <property type="molecule type" value="Genomic_DNA"/>
</dbReference>
<dbReference type="PANTHER" id="PTHR33121">
    <property type="entry name" value="CYCLIC DI-GMP PHOSPHODIESTERASE PDEF"/>
    <property type="match status" value="1"/>
</dbReference>
<name>A0A1S2LI41_9BACI</name>
<reference evidence="3 4" key="3">
    <citation type="journal article" date="2019" name="Int. J. Syst. Evol. Microbiol.">
        <title>Anaerobacillus isosaccharinicus sp. nov., an alkaliphilic bacterium which degrades isosaccharinic acid.</title>
        <authorList>
            <person name="Bassil N.M."/>
            <person name="Lloyd J.R."/>
        </authorList>
    </citation>
    <scope>NUCLEOTIDE SEQUENCE [LARGE SCALE GENOMIC DNA]</scope>
    <source>
        <strain evidence="3 4">NB2006</strain>
    </source>
</reference>
<dbReference type="RefSeq" id="WP_071318039.1">
    <property type="nucleotide sequence ID" value="NZ_CP063356.2"/>
</dbReference>
<sequence>MENCQKCSRAIDIYDQGILELQSIQPIITAIKNRLSTLKIPNESTNIQVKFQYSTVEDLILFLQEIEELFNSETKNKLLCQAKSPEVDVEGVTIPFTELVERVKNRDLLNVINDQLFTSFLQPVVSLETLGVYGYEFLLRPDSDQITFNPGELFSFSKRAGLQSLLDGQARLSSIETSSKLLQKGIKRFINFLPSSIYDPNHCLKSTFSAVEKYEVDPKDLVFEVVETEKIKDVGHLKNIFDVYKKHGMKVALDDLGAGYATLEVLKELRPNFAKIDRSIIDFCDRDTDKQGKISNIVEIANDYNIILLAEGIERKEEAQFCKSIGIPLAQGYFFARPAPVPLSDSRLTNLSL</sequence>
<reference evidence="3" key="4">
    <citation type="submission" date="2020-10" db="EMBL/GenBank/DDBJ databases">
        <authorList>
            <person name="Bassil N.M."/>
            <person name="Lloyd J.R."/>
        </authorList>
    </citation>
    <scope>NUCLEOTIDE SEQUENCE</scope>
    <source>
        <strain evidence="3">NB2006</strain>
    </source>
</reference>
<dbReference type="Gene3D" id="3.20.20.450">
    <property type="entry name" value="EAL domain"/>
    <property type="match status" value="1"/>
</dbReference>
<keyword evidence="4" id="KW-1185">Reference proteome</keyword>
<dbReference type="GO" id="GO:0071111">
    <property type="term" value="F:cyclic-guanylate-specific phosphodiesterase activity"/>
    <property type="evidence" value="ECO:0007669"/>
    <property type="project" value="InterPro"/>
</dbReference>
<reference evidence="2 4" key="1">
    <citation type="submission" date="2016-10" db="EMBL/GenBank/DDBJ databases">
        <title>Draft genome sequences of four alkaliphilic bacteria belonging to the Anaerobacillus genus.</title>
        <authorList>
            <person name="Bassil N.M."/>
            <person name="Lloyd J.R."/>
        </authorList>
    </citation>
    <scope>NUCLEOTIDE SEQUENCE [LARGE SCALE GENOMIC DNA]</scope>
    <source>
        <strain evidence="2 4">NB2006</strain>
    </source>
</reference>
<dbReference type="InterPro" id="IPR001633">
    <property type="entry name" value="EAL_dom"/>
</dbReference>
<dbReference type="InterPro" id="IPR050706">
    <property type="entry name" value="Cyclic-di-GMP_PDE-like"/>
</dbReference>
<accession>A0A1S2LI41</accession>
<dbReference type="InterPro" id="IPR035919">
    <property type="entry name" value="EAL_sf"/>
</dbReference>
<dbReference type="AlphaFoldDB" id="A0A1S2LI41"/>
<dbReference type="OrthoDB" id="581425at2"/>
<dbReference type="PANTHER" id="PTHR33121:SF15">
    <property type="entry name" value="BLUE LIGHT- AND TEMPERATURE-REGULATED ANTIREPRESSOR BLUF"/>
    <property type="match status" value="1"/>
</dbReference>
<dbReference type="SMART" id="SM00052">
    <property type="entry name" value="EAL"/>
    <property type="match status" value="1"/>
</dbReference>
<evidence type="ECO:0000259" key="1">
    <source>
        <dbReference type="PROSITE" id="PS50883"/>
    </source>
</evidence>
<dbReference type="PROSITE" id="PS50883">
    <property type="entry name" value="EAL"/>
    <property type="match status" value="1"/>
</dbReference>
<evidence type="ECO:0000313" key="3">
    <source>
        <dbReference type="EMBL" id="QOY34083.1"/>
    </source>
</evidence>
<gene>
    <name evidence="3" type="ORF">AWH56_015185</name>
    <name evidence="2" type="ORF">AWH56_16135</name>
</gene>
<reference evidence="3 4" key="2">
    <citation type="journal article" date="2017" name="Genome Announc.">
        <title>Draft Genome Sequences of Four Alkaliphilic Bacteria Belonging to the Anaerobacillus Genus.</title>
        <authorList>
            <person name="Bassil N.M."/>
            <person name="Lloyd J.R."/>
        </authorList>
    </citation>
    <scope>NUCLEOTIDE SEQUENCE [LARGE SCALE GENOMIC DNA]</scope>
    <source>
        <strain evidence="3 4">NB2006</strain>
    </source>
</reference>
<protein>
    <submittedName>
        <fullName evidence="3">EAL domain-containing protein</fullName>
    </submittedName>
</protein>
<dbReference type="CDD" id="cd01948">
    <property type="entry name" value="EAL"/>
    <property type="match status" value="1"/>
</dbReference>
<evidence type="ECO:0000313" key="4">
    <source>
        <dbReference type="Proteomes" id="UP000180175"/>
    </source>
</evidence>
<proteinExistence type="predicted"/>
<feature type="domain" description="EAL" evidence="1">
    <location>
        <begin position="101"/>
        <end position="352"/>
    </location>
</feature>
<evidence type="ECO:0000313" key="2">
    <source>
        <dbReference type="EMBL" id="OIJ11155.1"/>
    </source>
</evidence>
<dbReference type="SUPFAM" id="SSF141868">
    <property type="entry name" value="EAL domain-like"/>
    <property type="match status" value="1"/>
</dbReference>
<dbReference type="Pfam" id="PF00563">
    <property type="entry name" value="EAL"/>
    <property type="match status" value="1"/>
</dbReference>
<dbReference type="KEGG" id="aia:AWH56_015185"/>